<evidence type="ECO:0000313" key="2">
    <source>
        <dbReference type="EMBL" id="SNQ47645.1"/>
    </source>
</evidence>
<keyword evidence="3" id="KW-1185">Reference proteome</keyword>
<dbReference type="AlphaFoldDB" id="A0A2I2KPP8"/>
<organism evidence="2 3">
    <name type="scientific">Frankia canadensis</name>
    <dbReference type="NCBI Taxonomy" id="1836972"/>
    <lineage>
        <taxon>Bacteria</taxon>
        <taxon>Bacillati</taxon>
        <taxon>Actinomycetota</taxon>
        <taxon>Actinomycetes</taxon>
        <taxon>Frankiales</taxon>
        <taxon>Frankiaceae</taxon>
        <taxon>Frankia</taxon>
    </lineage>
</organism>
<gene>
    <name evidence="2" type="ORF">FRACA_20041</name>
</gene>
<reference evidence="2 3" key="1">
    <citation type="submission" date="2017-06" db="EMBL/GenBank/DDBJ databases">
        <authorList>
            <person name="Kim H.J."/>
            <person name="Triplett B.A."/>
        </authorList>
    </citation>
    <scope>NUCLEOTIDE SEQUENCE [LARGE SCALE GENOMIC DNA]</scope>
    <source>
        <strain evidence="2">FRACA_ARgP5</strain>
    </source>
</reference>
<evidence type="ECO:0000256" key="1">
    <source>
        <dbReference type="SAM" id="MobiDB-lite"/>
    </source>
</evidence>
<evidence type="ECO:0000313" key="3">
    <source>
        <dbReference type="Proteomes" id="UP000234331"/>
    </source>
</evidence>
<protein>
    <submittedName>
        <fullName evidence="2">Uncharacterized protein</fullName>
    </submittedName>
</protein>
<feature type="region of interest" description="Disordered" evidence="1">
    <location>
        <begin position="68"/>
        <end position="118"/>
    </location>
</feature>
<sequence length="118" mass="12609">MAGAQVRMHAERHPRLRLLDETPLVVPLVSPPGCVDASPLPRARGVHSRAMEILRVCGVEPDLRKVELPITPPGHRSTAMRSPNRTGRACMASRPMGRSSSAPTGMSRGAAGPPPPIR</sequence>
<name>A0A2I2KPP8_9ACTN</name>
<accession>A0A2I2KPP8</accession>
<proteinExistence type="predicted"/>
<dbReference type="Proteomes" id="UP000234331">
    <property type="component" value="Unassembled WGS sequence"/>
</dbReference>
<dbReference type="InterPro" id="IPR036188">
    <property type="entry name" value="FAD/NAD-bd_sf"/>
</dbReference>
<dbReference type="Gene3D" id="3.50.50.60">
    <property type="entry name" value="FAD/NAD(P)-binding domain"/>
    <property type="match status" value="1"/>
</dbReference>
<dbReference type="EMBL" id="FZMO01000112">
    <property type="protein sequence ID" value="SNQ47645.1"/>
    <property type="molecule type" value="Genomic_DNA"/>
</dbReference>